<dbReference type="KEGG" id="vg:5141317"/>
<evidence type="ECO:0000313" key="1">
    <source>
        <dbReference type="EMBL" id="ABG25758.1"/>
    </source>
</evidence>
<accession>Q14VK3</accession>
<dbReference type="Proteomes" id="UP000011238">
    <property type="component" value="Segment"/>
</dbReference>
<organism evidence="2">
    <name type="scientific">Ranid herpesvirus 1</name>
    <name type="common">Lucke tumor herpesvirus</name>
    <dbReference type="NCBI Taxonomy" id="85655"/>
    <lineage>
        <taxon>Viruses</taxon>
        <taxon>Duplodnaviria</taxon>
        <taxon>Heunggongvirae</taxon>
        <taxon>Peploviricota</taxon>
        <taxon>Herviviricetes</taxon>
        <taxon>Herpesvirales</taxon>
        <taxon>Alloherpesviridae</taxon>
        <taxon>Batravirus</taxon>
        <taxon>Batravirus ranidallo1</taxon>
    </lineage>
</organism>
<reference evidence="2" key="1">
    <citation type="journal article" date="1999" name="J. Cancer Res. Clin. Oncol.">
        <title>Genomic studies of the Lucke tumor herpesvirus (RaHV-1).</title>
        <authorList>
            <person name="Davison A.J."/>
            <person name="Sauerbier W."/>
            <person name="Dolan A."/>
            <person name="Addison C."/>
            <person name="McKinnell R.G."/>
        </authorList>
    </citation>
    <scope>NUCLEOTIDE SEQUENCE [LARGE SCALE GENOMIC DNA]</scope>
    <source>
        <strain evidence="2">McKinnell</strain>
    </source>
</reference>
<sequence>MRVVEEMCTAVEVTCVHLHRVGQWRACDRGEPLVTKRFLNFTARKAAMRASAAVCRGVRKEVTLSLPFADLTLPVLEDVHRVVSVGPPTEPLDDHWVAYTAAQCLAVVRLADLYWNTPLDTPWRSDLSMVLCCLHSALADLPSPYGDRAWFRDDEAMPRRLHALHRFRVCVRVPPYAYKAPNPEMRAIVNALGIYVALIDAHGFVGAALRRFNRGALAAVNAAPVPYRPDHFPLPNGDNPRPCGVDRPRLVHSSTCRCPWGHDYLWDANAPIPPQALQHGVSTERRRRALVDVLAARRLARRVELAGMLGVRYPPNRTPSA</sequence>
<dbReference type="EMBL" id="DQ665917">
    <property type="protein sequence ID" value="ABG25758.1"/>
    <property type="molecule type" value="Genomic_DNA"/>
</dbReference>
<dbReference type="RefSeq" id="YP_656782.1">
    <property type="nucleotide sequence ID" value="NC_008211.1"/>
</dbReference>
<name>Q14VK3_9VIRU</name>
<evidence type="ECO:0000313" key="2">
    <source>
        <dbReference type="Proteomes" id="UP000011238"/>
    </source>
</evidence>
<keyword evidence="2" id="KW-1185">Reference proteome</keyword>
<dbReference type="GeneID" id="5141317"/>
<proteinExistence type="predicted"/>
<reference evidence="1 2" key="2">
    <citation type="journal article" date="2006" name="J. Gen. Virol.">
        <title>Genome sequences of two frog herpesviruses.</title>
        <authorList>
            <person name="Davison A.J."/>
            <person name="Cunningham C."/>
            <person name="Sauerbier W."/>
            <person name="McKinnell R.G."/>
        </authorList>
    </citation>
    <scope>NUCLEOTIDE SEQUENCE [LARGE SCALE GENOMIC DNA]</scope>
    <source>
        <strain evidence="1 2">McKinnell</strain>
    </source>
</reference>
<protein>
    <submittedName>
        <fullName evidence="1">ORF127</fullName>
    </submittedName>
</protein>